<protein>
    <submittedName>
        <fullName evidence="2">Uncharacterized protein</fullName>
    </submittedName>
</protein>
<evidence type="ECO:0000256" key="1">
    <source>
        <dbReference type="SAM" id="MobiDB-lite"/>
    </source>
</evidence>
<comment type="caution">
    <text evidence="2">The sequence shown here is derived from an EMBL/GenBank/DDBJ whole genome shotgun (WGS) entry which is preliminary data.</text>
</comment>
<reference evidence="2" key="1">
    <citation type="submission" date="2023-06" db="EMBL/GenBank/DDBJ databases">
        <title>Genome-scale phylogeny and comparative genomics of the fungal order Sordariales.</title>
        <authorList>
            <consortium name="Lawrence Berkeley National Laboratory"/>
            <person name="Hensen N."/>
            <person name="Bonometti L."/>
            <person name="Westerberg I."/>
            <person name="Brannstrom I.O."/>
            <person name="Guillou S."/>
            <person name="Cros-Aarteil S."/>
            <person name="Calhoun S."/>
            <person name="Haridas S."/>
            <person name="Kuo A."/>
            <person name="Mondo S."/>
            <person name="Pangilinan J."/>
            <person name="Riley R."/>
            <person name="Labutti K."/>
            <person name="Andreopoulos B."/>
            <person name="Lipzen A."/>
            <person name="Chen C."/>
            <person name="Yanf M."/>
            <person name="Daum C."/>
            <person name="Ng V."/>
            <person name="Clum A."/>
            <person name="Steindorff A."/>
            <person name="Ohm R."/>
            <person name="Martin F."/>
            <person name="Silar P."/>
            <person name="Natvig D."/>
            <person name="Lalanne C."/>
            <person name="Gautier V."/>
            <person name="Ament-Velasquez S.L."/>
            <person name="Kruys A."/>
            <person name="Hutchinson M.I."/>
            <person name="Powell A.J."/>
            <person name="Barry K."/>
            <person name="Miller A.N."/>
            <person name="Grigoriev I.V."/>
            <person name="Debuchy R."/>
            <person name="Gladieux P."/>
            <person name="Thoren M.H."/>
            <person name="Johannesson H."/>
        </authorList>
    </citation>
    <scope>NUCLEOTIDE SEQUENCE</scope>
    <source>
        <strain evidence="2">SMH2532-1</strain>
    </source>
</reference>
<feature type="compositionally biased region" description="Polar residues" evidence="1">
    <location>
        <begin position="9"/>
        <end position="18"/>
    </location>
</feature>
<organism evidence="2 3">
    <name type="scientific">Cercophora newfieldiana</name>
    <dbReference type="NCBI Taxonomy" id="92897"/>
    <lineage>
        <taxon>Eukaryota</taxon>
        <taxon>Fungi</taxon>
        <taxon>Dikarya</taxon>
        <taxon>Ascomycota</taxon>
        <taxon>Pezizomycotina</taxon>
        <taxon>Sordariomycetes</taxon>
        <taxon>Sordariomycetidae</taxon>
        <taxon>Sordariales</taxon>
        <taxon>Lasiosphaeriaceae</taxon>
        <taxon>Cercophora</taxon>
    </lineage>
</organism>
<feature type="region of interest" description="Disordered" evidence="1">
    <location>
        <begin position="1"/>
        <end position="24"/>
    </location>
</feature>
<dbReference type="Proteomes" id="UP001174936">
    <property type="component" value="Unassembled WGS sequence"/>
</dbReference>
<proteinExistence type="predicted"/>
<name>A0AA40CWB1_9PEZI</name>
<dbReference type="AlphaFoldDB" id="A0AA40CWB1"/>
<accession>A0AA40CWB1</accession>
<evidence type="ECO:0000313" key="3">
    <source>
        <dbReference type="Proteomes" id="UP001174936"/>
    </source>
</evidence>
<dbReference type="EMBL" id="JAULSV010000002">
    <property type="protein sequence ID" value="KAK0651563.1"/>
    <property type="molecule type" value="Genomic_DNA"/>
</dbReference>
<sequence length="65" mass="6676">MPPQGGGRSTSAPPTSKNAGAVPPPFEALLDINNGITAPRYHSHPATLVSIIISPQTIIPHAKSP</sequence>
<evidence type="ECO:0000313" key="2">
    <source>
        <dbReference type="EMBL" id="KAK0651563.1"/>
    </source>
</evidence>
<gene>
    <name evidence="2" type="ORF">B0T16DRAFT_82064</name>
</gene>
<keyword evidence="3" id="KW-1185">Reference proteome</keyword>